<dbReference type="EMBL" id="JBANAX010000514">
    <property type="protein sequence ID" value="KAL1205639.1"/>
    <property type="molecule type" value="Genomic_DNA"/>
</dbReference>
<reference evidence="3 4" key="1">
    <citation type="submission" date="2024-04" db="EMBL/GenBank/DDBJ databases">
        <title>Genome assembly C_amara_ONT_v2.</title>
        <authorList>
            <person name="Yant L."/>
            <person name="Moore C."/>
            <person name="Slenker M."/>
        </authorList>
    </citation>
    <scope>NUCLEOTIDE SEQUENCE [LARGE SCALE GENOMIC DNA]</scope>
    <source>
        <tissue evidence="3">Leaf</tissue>
    </source>
</reference>
<dbReference type="PANTHER" id="PTHR48104">
    <property type="entry name" value="METACASPASE-4"/>
    <property type="match status" value="1"/>
</dbReference>
<comment type="caution">
    <text evidence="3">The sequence shown here is derived from an EMBL/GenBank/DDBJ whole genome shotgun (WGS) entry which is preliminary data.</text>
</comment>
<evidence type="ECO:0000313" key="3">
    <source>
        <dbReference type="EMBL" id="KAL1205639.1"/>
    </source>
</evidence>
<proteinExistence type="inferred from homology"/>
<dbReference type="InterPro" id="IPR050452">
    <property type="entry name" value="Metacaspase"/>
</dbReference>
<name>A0ABD1AG67_CARAN</name>
<dbReference type="Gene3D" id="3.40.50.12660">
    <property type="match status" value="1"/>
</dbReference>
<dbReference type="FunFam" id="3.40.50.12660:FF:000007">
    <property type="entry name" value="Metacaspase-4"/>
    <property type="match status" value="1"/>
</dbReference>
<dbReference type="InterPro" id="IPR011600">
    <property type="entry name" value="Pept_C14_caspase"/>
</dbReference>
<organism evidence="3 4">
    <name type="scientific">Cardamine amara subsp. amara</name>
    <dbReference type="NCBI Taxonomy" id="228776"/>
    <lineage>
        <taxon>Eukaryota</taxon>
        <taxon>Viridiplantae</taxon>
        <taxon>Streptophyta</taxon>
        <taxon>Embryophyta</taxon>
        <taxon>Tracheophyta</taxon>
        <taxon>Spermatophyta</taxon>
        <taxon>Magnoliopsida</taxon>
        <taxon>eudicotyledons</taxon>
        <taxon>Gunneridae</taxon>
        <taxon>Pentapetalae</taxon>
        <taxon>rosids</taxon>
        <taxon>malvids</taxon>
        <taxon>Brassicales</taxon>
        <taxon>Brassicaceae</taxon>
        <taxon>Cardamineae</taxon>
        <taxon>Cardamine</taxon>
    </lineage>
</organism>
<dbReference type="AlphaFoldDB" id="A0ABD1AG67"/>
<sequence>MIGKLAQEFLEHKLNDNKDYVKPAMKTHVGNKKEVYAGASNGSLADNGILISGCQTDQTSAYASPQGHPEMAYGAFSNAVQIILEETKGKITYKELVLKARKLLKKQDFSQRRGLYCNDKYLNAPFIC</sequence>
<dbReference type="Pfam" id="PF00656">
    <property type="entry name" value="Peptidase_C14"/>
    <property type="match status" value="1"/>
</dbReference>
<feature type="domain" description="Peptidase C14 caspase" evidence="2">
    <location>
        <begin position="27"/>
        <end position="117"/>
    </location>
</feature>
<evidence type="ECO:0000256" key="1">
    <source>
        <dbReference type="ARBA" id="ARBA00009005"/>
    </source>
</evidence>
<evidence type="ECO:0000259" key="2">
    <source>
        <dbReference type="Pfam" id="PF00656"/>
    </source>
</evidence>
<evidence type="ECO:0000313" key="4">
    <source>
        <dbReference type="Proteomes" id="UP001558713"/>
    </source>
</evidence>
<comment type="similarity">
    <text evidence="1">Belongs to the peptidase C14B family.</text>
</comment>
<gene>
    <name evidence="3" type="ORF">V5N11_001344</name>
</gene>
<dbReference type="PANTHER" id="PTHR48104:SF8">
    <property type="entry name" value="METACASPASE-5"/>
    <property type="match status" value="1"/>
</dbReference>
<keyword evidence="4" id="KW-1185">Reference proteome</keyword>
<accession>A0ABD1AG67</accession>
<protein>
    <submittedName>
        <fullName evidence="3">Metacaspase-5</fullName>
    </submittedName>
</protein>
<dbReference type="Proteomes" id="UP001558713">
    <property type="component" value="Unassembled WGS sequence"/>
</dbReference>